<comment type="caution">
    <text evidence="1">The sequence shown here is derived from an EMBL/GenBank/DDBJ whole genome shotgun (WGS) entry which is preliminary data.</text>
</comment>
<name>A0A8H9XQN7_ECOLX</name>
<evidence type="ECO:0000313" key="2">
    <source>
        <dbReference type="Proteomes" id="UP000622722"/>
    </source>
</evidence>
<dbReference type="AlphaFoldDB" id="A0A8H9XQN7"/>
<proteinExistence type="predicted"/>
<accession>A0A8H9XQN7</accession>
<sequence>MLVYVNSFNCIGEDSFFSVVRSVCGWLNRVANIRLSTDELLSRRDWNLERAYVRTYTADRMEPKIYSIMYTHPDRNVSGRQWITEIGIRREKGSTFISILLEISDVSTMVDAKPIATRPSLVSYLKRNCVFDLDVIGQKVDYIKSQYGDFQYLMHEISRDDRTYPLVFISEGNDGFPVIPEKLQEQLIGLAQVVATSGKMDSWEMERLLGRHYSSWGGAINIIYPMNKSGYIGTKLFLPKQVDEIKAGNVPVNNYILSVITHAFNGYNKKLHLSPANVRAKRQRDDNISFRQRLNELKDGAQYEALLDEVLLEFEEFKAASEELELDYLKRIEELDAKHDAVVFEKNKIEVDLERLKYDIRKYHGKATDGDGDVDVEKIISLISNRLNPESVLSLLEILIPNNVEILKSAFSSARNSSKFKHNHRLIYLLYKLCTEYLLEYLENGDNKAKDILGDAYSANESETVERSATLSKMREFDYNGQKIKMFQHVGIGTARSKSETIRIHFWVDRSKRKIIIGYCGEHLDVKST</sequence>
<evidence type="ECO:0000313" key="1">
    <source>
        <dbReference type="EMBL" id="MBA7719515.1"/>
    </source>
</evidence>
<organism evidence="1 2">
    <name type="scientific">Escherichia coli</name>
    <dbReference type="NCBI Taxonomy" id="562"/>
    <lineage>
        <taxon>Bacteria</taxon>
        <taxon>Pseudomonadati</taxon>
        <taxon>Pseudomonadota</taxon>
        <taxon>Gammaproteobacteria</taxon>
        <taxon>Enterobacterales</taxon>
        <taxon>Enterobacteriaceae</taxon>
        <taxon>Escherichia</taxon>
    </lineage>
</organism>
<dbReference type="Proteomes" id="UP000622722">
    <property type="component" value="Unassembled WGS sequence"/>
</dbReference>
<reference evidence="1" key="1">
    <citation type="submission" date="2020-06" db="EMBL/GenBank/DDBJ databases">
        <title>REHAB project genomes.</title>
        <authorList>
            <person name="Shaw L.P."/>
        </authorList>
    </citation>
    <scope>NUCLEOTIDE SEQUENCE</scope>
    <source>
        <strain evidence="1">RHBSTW-00474</strain>
    </source>
</reference>
<gene>
    <name evidence="1" type="ORF">HV209_13060</name>
</gene>
<dbReference type="EMBL" id="JABXPW010000002">
    <property type="protein sequence ID" value="MBA7719515.1"/>
    <property type="molecule type" value="Genomic_DNA"/>
</dbReference>
<protein>
    <submittedName>
        <fullName evidence="1">Uncharacterized protein</fullName>
    </submittedName>
</protein>